<comment type="caution">
    <text evidence="2">The sequence shown here is derived from an EMBL/GenBank/DDBJ whole genome shotgun (WGS) entry which is preliminary data.</text>
</comment>
<reference evidence="3" key="1">
    <citation type="journal article" date="2019" name="Int. J. Syst. Evol. Microbiol.">
        <title>The Global Catalogue of Microorganisms (GCM) 10K type strain sequencing project: providing services to taxonomists for standard genome sequencing and annotation.</title>
        <authorList>
            <consortium name="The Broad Institute Genomics Platform"/>
            <consortium name="The Broad Institute Genome Sequencing Center for Infectious Disease"/>
            <person name="Wu L."/>
            <person name="Ma J."/>
        </authorList>
    </citation>
    <scope>NUCLEOTIDE SEQUENCE [LARGE SCALE GENOMIC DNA]</scope>
    <source>
        <strain evidence="3">CECT 7184</strain>
    </source>
</reference>
<sequence length="45" mass="5113">MMLLHAMNWSIFKATGTDLLTMGVILLTMVALIAYQIFIKDPKEE</sequence>
<keyword evidence="3" id="KW-1185">Reference proteome</keyword>
<dbReference type="Proteomes" id="UP001596142">
    <property type="component" value="Unassembled WGS sequence"/>
</dbReference>
<name>A0ABW0YML1_9BACI</name>
<protein>
    <submittedName>
        <fullName evidence="2">Uncharacterized protein</fullName>
    </submittedName>
</protein>
<evidence type="ECO:0000256" key="1">
    <source>
        <dbReference type="SAM" id="Phobius"/>
    </source>
</evidence>
<evidence type="ECO:0000313" key="2">
    <source>
        <dbReference type="EMBL" id="MFC5711982.1"/>
    </source>
</evidence>
<gene>
    <name evidence="2" type="ORF">ACFPU1_04265</name>
</gene>
<dbReference type="RefSeq" id="WP_385938979.1">
    <property type="nucleotide sequence ID" value="NZ_JBHSOZ010000003.1"/>
</dbReference>
<proteinExistence type="predicted"/>
<evidence type="ECO:0000313" key="3">
    <source>
        <dbReference type="Proteomes" id="UP001596142"/>
    </source>
</evidence>
<keyword evidence="1" id="KW-1133">Transmembrane helix</keyword>
<dbReference type="EMBL" id="JBHSOZ010000003">
    <property type="protein sequence ID" value="MFC5711982.1"/>
    <property type="molecule type" value="Genomic_DNA"/>
</dbReference>
<keyword evidence="1" id="KW-0812">Transmembrane</keyword>
<accession>A0ABW0YML1</accession>
<organism evidence="2 3">
    <name type="scientific">Thalassorhabdus alkalitolerans</name>
    <dbReference type="NCBI Taxonomy" id="2282697"/>
    <lineage>
        <taxon>Bacteria</taxon>
        <taxon>Bacillati</taxon>
        <taxon>Bacillota</taxon>
        <taxon>Bacilli</taxon>
        <taxon>Bacillales</taxon>
        <taxon>Bacillaceae</taxon>
        <taxon>Thalassorhabdus</taxon>
    </lineage>
</organism>
<keyword evidence="1" id="KW-0472">Membrane</keyword>
<feature type="transmembrane region" description="Helical" evidence="1">
    <location>
        <begin position="20"/>
        <end position="39"/>
    </location>
</feature>